<proteinExistence type="predicted"/>
<reference evidence="1" key="1">
    <citation type="submission" date="2015-07" db="EMBL/GenBank/DDBJ databases">
        <title>MeaNS - Measles Nucleotide Surveillance Program.</title>
        <authorList>
            <person name="Tran T."/>
            <person name="Druce J."/>
        </authorList>
    </citation>
    <scope>NUCLEOTIDE SEQUENCE</scope>
    <source>
        <strain evidence="1">UCB-OBI-ISO-001</strain>
        <tissue evidence="1">Gonad</tissue>
    </source>
</reference>
<dbReference type="AlphaFoldDB" id="A0A0L8H0L3"/>
<protein>
    <submittedName>
        <fullName evidence="1">Uncharacterized protein</fullName>
    </submittedName>
</protein>
<gene>
    <name evidence="1" type="ORF">OCBIM_22024854mg</name>
</gene>
<sequence>MYLYWDHMSQLRRYLHIHSIYSIKYLSLKQGSHEPVREIFMYSLDLLYQTAKYPFKIPLMSLK</sequence>
<dbReference type="EMBL" id="KQ419640">
    <property type="protein sequence ID" value="KOF82743.1"/>
    <property type="molecule type" value="Genomic_DNA"/>
</dbReference>
<evidence type="ECO:0000313" key="1">
    <source>
        <dbReference type="EMBL" id="KOF82743.1"/>
    </source>
</evidence>
<accession>A0A0L8H0L3</accession>
<organism evidence="1">
    <name type="scientific">Octopus bimaculoides</name>
    <name type="common">California two-spotted octopus</name>
    <dbReference type="NCBI Taxonomy" id="37653"/>
    <lineage>
        <taxon>Eukaryota</taxon>
        <taxon>Metazoa</taxon>
        <taxon>Spiralia</taxon>
        <taxon>Lophotrochozoa</taxon>
        <taxon>Mollusca</taxon>
        <taxon>Cephalopoda</taxon>
        <taxon>Coleoidea</taxon>
        <taxon>Octopodiformes</taxon>
        <taxon>Octopoda</taxon>
        <taxon>Incirrata</taxon>
        <taxon>Octopodidae</taxon>
        <taxon>Octopus</taxon>
    </lineage>
</organism>
<name>A0A0L8H0L3_OCTBM</name>